<feature type="transmembrane region" description="Helical" evidence="6">
    <location>
        <begin position="296"/>
        <end position="317"/>
    </location>
</feature>
<dbReference type="PANTHER" id="PTHR35007">
    <property type="entry name" value="INTEGRAL MEMBRANE PROTEIN-RELATED"/>
    <property type="match status" value="1"/>
</dbReference>
<sequence length="326" mass="35179">MNTSTILAFALDPVTVTSIAIFLAVTAVAWVVLGRVSGDNKPRAEARLDAMRSARGAKVELSDADKKRDKSDKLAAALEKATSPLKDTVTGTEKEMGALRVELMNAGFRRETAPVVFKGVQLIVACIGLFFGGVLGIFTDGLTQGLLVKLLGGLVLGFLIPKFVLGHLAKKRKEQIFLGLPDALDLMVVCVEAGLGMDQALRKVSEEMKKSHRQIGEEFNVANQQLQFGSPRSEVLHALGQRSGVDDLKQLASILIQADKFGSSVGAALRIQSDSMRTKRRQIAEEKAAKTAVKMIFPLVLFIFPGIFVVLVGPAGISMYRNMLSQ</sequence>
<evidence type="ECO:0000256" key="5">
    <source>
        <dbReference type="ARBA" id="ARBA00023136"/>
    </source>
</evidence>
<dbReference type="EMBL" id="SJPT01000012">
    <property type="protein sequence ID" value="TWU17431.1"/>
    <property type="molecule type" value="Genomic_DNA"/>
</dbReference>
<dbReference type="PANTHER" id="PTHR35007:SF2">
    <property type="entry name" value="PILUS ASSEMBLE PROTEIN"/>
    <property type="match status" value="1"/>
</dbReference>
<protein>
    <submittedName>
        <fullName evidence="8">Bacterial type II secretion system protein F domain protein</fullName>
    </submittedName>
</protein>
<organism evidence="8 9">
    <name type="scientific">Novipirellula galeiformis</name>
    <dbReference type="NCBI Taxonomy" id="2528004"/>
    <lineage>
        <taxon>Bacteria</taxon>
        <taxon>Pseudomonadati</taxon>
        <taxon>Planctomycetota</taxon>
        <taxon>Planctomycetia</taxon>
        <taxon>Pirellulales</taxon>
        <taxon>Pirellulaceae</taxon>
        <taxon>Novipirellula</taxon>
    </lineage>
</organism>
<gene>
    <name evidence="8" type="ORF">Pla52o_52350</name>
</gene>
<feature type="domain" description="Type II secretion system protein GspF" evidence="7">
    <location>
        <begin position="184"/>
        <end position="312"/>
    </location>
</feature>
<dbReference type="GO" id="GO:0005886">
    <property type="term" value="C:plasma membrane"/>
    <property type="evidence" value="ECO:0007669"/>
    <property type="project" value="UniProtKB-SubCell"/>
</dbReference>
<feature type="transmembrane region" description="Helical" evidence="6">
    <location>
        <begin position="145"/>
        <end position="165"/>
    </location>
</feature>
<feature type="transmembrane region" description="Helical" evidence="6">
    <location>
        <begin position="6"/>
        <end position="33"/>
    </location>
</feature>
<dbReference type="InterPro" id="IPR018076">
    <property type="entry name" value="T2SS_GspF_dom"/>
</dbReference>
<keyword evidence="2" id="KW-1003">Cell membrane</keyword>
<comment type="caution">
    <text evidence="8">The sequence shown here is derived from an EMBL/GenBank/DDBJ whole genome shotgun (WGS) entry which is preliminary data.</text>
</comment>
<evidence type="ECO:0000256" key="4">
    <source>
        <dbReference type="ARBA" id="ARBA00022989"/>
    </source>
</evidence>
<feature type="transmembrane region" description="Helical" evidence="6">
    <location>
        <begin position="119"/>
        <end position="139"/>
    </location>
</feature>
<keyword evidence="5 6" id="KW-0472">Membrane</keyword>
<dbReference type="OrthoDB" id="9810662at2"/>
<proteinExistence type="predicted"/>
<evidence type="ECO:0000256" key="1">
    <source>
        <dbReference type="ARBA" id="ARBA00004651"/>
    </source>
</evidence>
<keyword evidence="3 6" id="KW-0812">Transmembrane</keyword>
<dbReference type="Pfam" id="PF00482">
    <property type="entry name" value="T2SSF"/>
    <property type="match status" value="1"/>
</dbReference>
<evidence type="ECO:0000256" key="3">
    <source>
        <dbReference type="ARBA" id="ARBA00022692"/>
    </source>
</evidence>
<comment type="subcellular location">
    <subcellularLocation>
        <location evidence="1">Cell membrane</location>
        <topology evidence="1">Multi-pass membrane protein</topology>
    </subcellularLocation>
</comment>
<dbReference type="AlphaFoldDB" id="A0A5C6C1C7"/>
<dbReference type="Proteomes" id="UP000316304">
    <property type="component" value="Unassembled WGS sequence"/>
</dbReference>
<evidence type="ECO:0000256" key="6">
    <source>
        <dbReference type="SAM" id="Phobius"/>
    </source>
</evidence>
<evidence type="ECO:0000313" key="8">
    <source>
        <dbReference type="EMBL" id="TWU17431.1"/>
    </source>
</evidence>
<accession>A0A5C6C1C7</accession>
<keyword evidence="9" id="KW-1185">Reference proteome</keyword>
<evidence type="ECO:0000256" key="2">
    <source>
        <dbReference type="ARBA" id="ARBA00022475"/>
    </source>
</evidence>
<name>A0A5C6C1C7_9BACT</name>
<dbReference type="RefSeq" id="WP_146597158.1">
    <property type="nucleotide sequence ID" value="NZ_SJPT01000012.1"/>
</dbReference>
<reference evidence="8 9" key="1">
    <citation type="submission" date="2019-02" db="EMBL/GenBank/DDBJ databases">
        <title>Deep-cultivation of Planctomycetes and their phenomic and genomic characterization uncovers novel biology.</title>
        <authorList>
            <person name="Wiegand S."/>
            <person name="Jogler M."/>
            <person name="Boedeker C."/>
            <person name="Pinto D."/>
            <person name="Vollmers J."/>
            <person name="Rivas-Marin E."/>
            <person name="Kohn T."/>
            <person name="Peeters S.H."/>
            <person name="Heuer A."/>
            <person name="Rast P."/>
            <person name="Oberbeckmann S."/>
            <person name="Bunk B."/>
            <person name="Jeske O."/>
            <person name="Meyerdierks A."/>
            <person name="Storesund J.E."/>
            <person name="Kallscheuer N."/>
            <person name="Luecker S."/>
            <person name="Lage O.M."/>
            <person name="Pohl T."/>
            <person name="Merkel B.J."/>
            <person name="Hornburger P."/>
            <person name="Mueller R.-W."/>
            <person name="Bruemmer F."/>
            <person name="Labrenz M."/>
            <person name="Spormann A.M."/>
            <person name="Op Den Camp H."/>
            <person name="Overmann J."/>
            <person name="Amann R."/>
            <person name="Jetten M.S.M."/>
            <person name="Mascher T."/>
            <person name="Medema M.H."/>
            <person name="Devos D.P."/>
            <person name="Kaster A.-K."/>
            <person name="Ovreas L."/>
            <person name="Rohde M."/>
            <person name="Galperin M.Y."/>
            <person name="Jogler C."/>
        </authorList>
    </citation>
    <scope>NUCLEOTIDE SEQUENCE [LARGE SCALE GENOMIC DNA]</scope>
    <source>
        <strain evidence="8 9">Pla52o</strain>
    </source>
</reference>
<keyword evidence="4 6" id="KW-1133">Transmembrane helix</keyword>
<evidence type="ECO:0000259" key="7">
    <source>
        <dbReference type="Pfam" id="PF00482"/>
    </source>
</evidence>
<evidence type="ECO:0000313" key="9">
    <source>
        <dbReference type="Proteomes" id="UP000316304"/>
    </source>
</evidence>